<proteinExistence type="predicted"/>
<reference evidence="1 2" key="1">
    <citation type="journal article" date="2019" name="Nat. Microbiol.">
        <title>Expanding anaerobic alkane metabolism in the domain of Archaea.</title>
        <authorList>
            <person name="Wang Y."/>
            <person name="Wegener G."/>
            <person name="Hou J."/>
            <person name="Wang F."/>
            <person name="Xiao X."/>
        </authorList>
    </citation>
    <scope>NUCLEOTIDE SEQUENCE [LARGE SCALE GENOMIC DNA]</scope>
    <source>
        <strain evidence="1">WYZ-LMO10</strain>
    </source>
</reference>
<evidence type="ECO:0000313" key="2">
    <source>
        <dbReference type="Proteomes" id="UP000315399"/>
    </source>
</evidence>
<dbReference type="EMBL" id="QNVH01000020">
    <property type="protein sequence ID" value="TDA39152.1"/>
    <property type="molecule type" value="Genomic_DNA"/>
</dbReference>
<comment type="caution">
    <text evidence="1">The sequence shown here is derived from an EMBL/GenBank/DDBJ whole genome shotgun (WGS) entry which is preliminary data.</text>
</comment>
<gene>
    <name evidence="1" type="ORF">DSO08_02860</name>
</gene>
<name>A0A523BE66_9CREN</name>
<protein>
    <submittedName>
        <fullName evidence="1">Uncharacterized protein</fullName>
    </submittedName>
</protein>
<feature type="non-terminal residue" evidence="1">
    <location>
        <position position="1"/>
    </location>
</feature>
<organism evidence="1 2">
    <name type="scientific">Thermoproteota archaeon</name>
    <dbReference type="NCBI Taxonomy" id="2056631"/>
    <lineage>
        <taxon>Archaea</taxon>
        <taxon>Thermoproteota</taxon>
    </lineage>
</organism>
<accession>A0A523BE66</accession>
<evidence type="ECO:0000313" key="1">
    <source>
        <dbReference type="EMBL" id="TDA39152.1"/>
    </source>
</evidence>
<sequence length="81" mass="9158">EDPSAREHPKHFFDLKLFNPSPFIRELKLWVFWAPFFMNSASLGKLKAGSAPRQVQHALSLSGVVPIRQGGRRSLNLMLKG</sequence>
<dbReference type="Proteomes" id="UP000315399">
    <property type="component" value="Unassembled WGS sequence"/>
</dbReference>
<dbReference type="AlphaFoldDB" id="A0A523BE66"/>